<organism evidence="4 6">
    <name type="scientific">Marivita cryptomonadis</name>
    <dbReference type="NCBI Taxonomy" id="505252"/>
    <lineage>
        <taxon>Bacteria</taxon>
        <taxon>Pseudomonadati</taxon>
        <taxon>Pseudomonadota</taxon>
        <taxon>Alphaproteobacteria</taxon>
        <taxon>Rhodobacterales</taxon>
        <taxon>Roseobacteraceae</taxon>
        <taxon>Marivita</taxon>
    </lineage>
</organism>
<proteinExistence type="predicted"/>
<evidence type="ECO:0000313" key="4">
    <source>
        <dbReference type="EMBL" id="MBM2413211.1"/>
    </source>
</evidence>
<accession>A0A9Q2NT34</accession>
<protein>
    <recommendedName>
        <fullName evidence="3">HAMP domain-containing protein</fullName>
    </recommendedName>
</protein>
<dbReference type="InterPro" id="IPR029151">
    <property type="entry name" value="Sensor-like_sf"/>
</dbReference>
<dbReference type="Proteomes" id="UP000809440">
    <property type="component" value="Unassembled WGS sequence"/>
</dbReference>
<reference evidence="4 7" key="1">
    <citation type="submission" date="2021-01" db="EMBL/GenBank/DDBJ databases">
        <title>Diatom-associated Roseobacters Show Island Model of Population Structure.</title>
        <authorList>
            <person name="Qu L."/>
            <person name="Feng X."/>
            <person name="Chen Y."/>
            <person name="Li L."/>
            <person name="Wang X."/>
            <person name="Hu Z."/>
            <person name="Wang H."/>
            <person name="Luo H."/>
        </authorList>
    </citation>
    <scope>NUCLEOTIDE SEQUENCE</scope>
    <source>
        <strain evidence="5 7">CC28-63</strain>
        <strain evidence="4">CC28-69</strain>
    </source>
</reference>
<dbReference type="Proteomes" id="UP000755667">
    <property type="component" value="Unassembled WGS sequence"/>
</dbReference>
<dbReference type="GO" id="GO:0007165">
    <property type="term" value="P:signal transduction"/>
    <property type="evidence" value="ECO:0007669"/>
    <property type="project" value="InterPro"/>
</dbReference>
<keyword evidence="7" id="KW-1185">Reference proteome</keyword>
<evidence type="ECO:0000313" key="7">
    <source>
        <dbReference type="Proteomes" id="UP000809440"/>
    </source>
</evidence>
<feature type="transmembrane region" description="Helical" evidence="2">
    <location>
        <begin position="280"/>
        <end position="300"/>
    </location>
</feature>
<dbReference type="EMBL" id="JAFBXF010000008">
    <property type="protein sequence ID" value="MBM2417879.1"/>
    <property type="molecule type" value="Genomic_DNA"/>
</dbReference>
<evidence type="ECO:0000313" key="5">
    <source>
        <dbReference type="EMBL" id="MBM2417879.1"/>
    </source>
</evidence>
<dbReference type="RefSeq" id="WP_171046203.1">
    <property type="nucleotide sequence ID" value="NZ_JAFBWV010000008.1"/>
</dbReference>
<dbReference type="AlphaFoldDB" id="A0A9Q2NT34"/>
<dbReference type="GO" id="GO:0016020">
    <property type="term" value="C:membrane"/>
    <property type="evidence" value="ECO:0007669"/>
    <property type="project" value="InterPro"/>
</dbReference>
<dbReference type="EMBL" id="JAFBXE010000008">
    <property type="protein sequence ID" value="MBM2413211.1"/>
    <property type="molecule type" value="Genomic_DNA"/>
</dbReference>
<evidence type="ECO:0000256" key="2">
    <source>
        <dbReference type="SAM" id="Phobius"/>
    </source>
</evidence>
<evidence type="ECO:0000256" key="1">
    <source>
        <dbReference type="SAM" id="Coils"/>
    </source>
</evidence>
<dbReference type="Gene3D" id="6.10.340.10">
    <property type="match status" value="1"/>
</dbReference>
<keyword evidence="2" id="KW-1133">Transmembrane helix</keyword>
<keyword evidence="2" id="KW-0812">Transmembrane</keyword>
<dbReference type="SUPFAM" id="SSF103190">
    <property type="entry name" value="Sensory domain-like"/>
    <property type="match status" value="1"/>
</dbReference>
<sequence>MLKGLNLNKAFLGFMVLGAGVFLAATVLFISNRVTEFHDSVVKSAVEVRTSHLALDIATSLDRNWSSLGDLSVVLPFTDRVTFRSFLTREVADGTDVIWAGYVDTAGQVLLASRRQREGENVSTEDWFLRAQAGPLMGYARTSAGEDVLVLSHPITSTGTTQAGILTVHLRPQAFEQHLSELAGSLGLDMVVFDERGMPVLHSIGAQYIDMTQLSVQRALSGQEISTREIWRGLGERFAMSVPEIQTAPNPAVGWRMVTLASPSQFNDAKNTLMMSLTEILGVMALVLLVLSIGFIRIFLDPLHKLVLNAQEIALGDEVLPVENHRTTELSLLSSALARLQGRMLRAEDKVVELEEKLSDGVSADRS</sequence>
<keyword evidence="1" id="KW-0175">Coiled coil</keyword>
<feature type="coiled-coil region" evidence="1">
    <location>
        <begin position="330"/>
        <end position="357"/>
    </location>
</feature>
<evidence type="ECO:0000259" key="3">
    <source>
        <dbReference type="PROSITE" id="PS50885"/>
    </source>
</evidence>
<name>A0A9Q2NT34_9RHOB</name>
<feature type="transmembrane region" description="Helical" evidence="2">
    <location>
        <begin position="12"/>
        <end position="30"/>
    </location>
</feature>
<evidence type="ECO:0000313" key="6">
    <source>
        <dbReference type="Proteomes" id="UP000755667"/>
    </source>
</evidence>
<dbReference type="Gene3D" id="3.30.450.20">
    <property type="entry name" value="PAS domain"/>
    <property type="match status" value="1"/>
</dbReference>
<dbReference type="InterPro" id="IPR003660">
    <property type="entry name" value="HAMP_dom"/>
</dbReference>
<comment type="caution">
    <text evidence="4">The sequence shown here is derived from an EMBL/GenBank/DDBJ whole genome shotgun (WGS) entry which is preliminary data.</text>
</comment>
<feature type="domain" description="HAMP" evidence="3">
    <location>
        <begin position="297"/>
        <end position="349"/>
    </location>
</feature>
<gene>
    <name evidence="4" type="ORF">JQX41_12930</name>
    <name evidence="5" type="ORF">JQX48_12935</name>
</gene>
<dbReference type="PROSITE" id="PS50885">
    <property type="entry name" value="HAMP"/>
    <property type="match status" value="1"/>
</dbReference>
<keyword evidence="2" id="KW-0472">Membrane</keyword>